<dbReference type="Proteomes" id="UP000444316">
    <property type="component" value="Unassembled WGS sequence"/>
</dbReference>
<reference evidence="2" key="1">
    <citation type="submission" date="2019-12" db="EMBL/GenBank/DDBJ databases">
        <title>Novel species isolated from a subtropical stream in China.</title>
        <authorList>
            <person name="Lu H."/>
        </authorList>
    </citation>
    <scope>NUCLEOTIDE SEQUENCE [LARGE SCALE GENOMIC DNA]</scope>
    <source>
        <strain evidence="2">FT93W</strain>
    </source>
</reference>
<evidence type="ECO:0000313" key="2">
    <source>
        <dbReference type="EMBL" id="MYN47640.1"/>
    </source>
</evidence>
<comment type="caution">
    <text evidence="2">The sequence shown here is derived from an EMBL/GenBank/DDBJ whole genome shotgun (WGS) entry which is preliminary data.</text>
</comment>
<keyword evidence="3" id="KW-1185">Reference proteome</keyword>
<dbReference type="AlphaFoldDB" id="A0A845I287"/>
<evidence type="ECO:0000313" key="3">
    <source>
        <dbReference type="Proteomes" id="UP000444316"/>
    </source>
</evidence>
<organism evidence="2 3">
    <name type="scientific">Duganella fentianensis</name>
    <dbReference type="NCBI Taxonomy" id="2692177"/>
    <lineage>
        <taxon>Bacteria</taxon>
        <taxon>Pseudomonadati</taxon>
        <taxon>Pseudomonadota</taxon>
        <taxon>Betaproteobacteria</taxon>
        <taxon>Burkholderiales</taxon>
        <taxon>Oxalobacteraceae</taxon>
        <taxon>Telluria group</taxon>
        <taxon>Duganella</taxon>
    </lineage>
</organism>
<gene>
    <name evidence="2" type="ORF">GTP23_21595</name>
</gene>
<feature type="signal peptide" evidence="1">
    <location>
        <begin position="1"/>
        <end position="20"/>
    </location>
</feature>
<dbReference type="RefSeq" id="WP_161037030.1">
    <property type="nucleotide sequence ID" value="NZ_WWCL01000007.1"/>
</dbReference>
<protein>
    <recommendedName>
        <fullName evidence="4">DUF3617 family protein</fullName>
    </recommendedName>
</protein>
<evidence type="ECO:0008006" key="4">
    <source>
        <dbReference type="Google" id="ProtNLM"/>
    </source>
</evidence>
<name>A0A845I287_9BURK</name>
<proteinExistence type="predicted"/>
<feature type="chain" id="PRO_5032562112" description="DUF3617 family protein" evidence="1">
    <location>
        <begin position="21"/>
        <end position="125"/>
    </location>
</feature>
<accession>A0A845I287</accession>
<evidence type="ECO:0000256" key="1">
    <source>
        <dbReference type="SAM" id="SignalP"/>
    </source>
</evidence>
<dbReference type="EMBL" id="WWCL01000007">
    <property type="protein sequence ID" value="MYN47640.1"/>
    <property type="molecule type" value="Genomic_DNA"/>
</dbReference>
<keyword evidence="1" id="KW-0732">Signal</keyword>
<sequence>MSAYRMALLVALALFPAERAAEQQEPWDGRPKPLNGDYQVYGGTLSESVPPTRKDRKISFMFTGPLGKDLFEHIGPDLKEACGAAPDHRTRRRGDLSCVWTKEGGYVCYLGLDVPTGKSTSGSIC</sequence>